<dbReference type="SUPFAM" id="SSF52540">
    <property type="entry name" value="P-loop containing nucleoside triphosphate hydrolases"/>
    <property type="match status" value="1"/>
</dbReference>
<name>A0A9X2ENA7_9GAMM</name>
<comment type="similarity">
    <text evidence="1">Belongs to the helicase family. UvrD subfamily.</text>
</comment>
<dbReference type="InterPro" id="IPR014016">
    <property type="entry name" value="UvrD-like_ATP-bd"/>
</dbReference>
<feature type="domain" description="UvrD-like helicase C-terminal" evidence="12">
    <location>
        <begin position="291"/>
        <end position="565"/>
    </location>
</feature>
<dbReference type="GO" id="GO:0003677">
    <property type="term" value="F:DNA binding"/>
    <property type="evidence" value="ECO:0007669"/>
    <property type="project" value="InterPro"/>
</dbReference>
<evidence type="ECO:0000313" key="14">
    <source>
        <dbReference type="Proteomes" id="UP001139028"/>
    </source>
</evidence>
<evidence type="ECO:0000256" key="6">
    <source>
        <dbReference type="ARBA" id="ARBA00023235"/>
    </source>
</evidence>
<dbReference type="GO" id="GO:0005524">
    <property type="term" value="F:ATP binding"/>
    <property type="evidence" value="ECO:0007669"/>
    <property type="project" value="UniProtKB-UniRule"/>
</dbReference>
<keyword evidence="2 10" id="KW-0547">Nucleotide-binding</keyword>
<comment type="caution">
    <text evidence="13">The sequence shown here is derived from an EMBL/GenBank/DDBJ whole genome shotgun (WGS) entry which is preliminary data.</text>
</comment>
<evidence type="ECO:0000256" key="3">
    <source>
        <dbReference type="ARBA" id="ARBA00022801"/>
    </source>
</evidence>
<comment type="catalytic activity">
    <reaction evidence="7">
        <text>Couples ATP hydrolysis with the unwinding of duplex DNA by translocating in the 3'-5' direction.</text>
        <dbReference type="EC" id="5.6.2.4"/>
    </reaction>
</comment>
<keyword evidence="14" id="KW-1185">Reference proteome</keyword>
<comment type="catalytic activity">
    <reaction evidence="9">
        <text>ATP + H2O = ADP + phosphate + H(+)</text>
        <dbReference type="Rhea" id="RHEA:13065"/>
        <dbReference type="ChEBI" id="CHEBI:15377"/>
        <dbReference type="ChEBI" id="CHEBI:15378"/>
        <dbReference type="ChEBI" id="CHEBI:30616"/>
        <dbReference type="ChEBI" id="CHEBI:43474"/>
        <dbReference type="ChEBI" id="CHEBI:456216"/>
        <dbReference type="EC" id="5.6.2.4"/>
    </reaction>
</comment>
<dbReference type="PANTHER" id="PTHR11070:SF67">
    <property type="entry name" value="DNA 3'-5' HELICASE"/>
    <property type="match status" value="1"/>
</dbReference>
<dbReference type="InterPro" id="IPR038726">
    <property type="entry name" value="PDDEXK_AddAB-type"/>
</dbReference>
<organism evidence="13 14">
    <name type="scientific">Microbulbifer okhotskensis</name>
    <dbReference type="NCBI Taxonomy" id="2926617"/>
    <lineage>
        <taxon>Bacteria</taxon>
        <taxon>Pseudomonadati</taxon>
        <taxon>Pseudomonadota</taxon>
        <taxon>Gammaproteobacteria</taxon>
        <taxon>Cellvibrionales</taxon>
        <taxon>Microbulbiferaceae</taxon>
        <taxon>Microbulbifer</taxon>
    </lineage>
</organism>
<sequence>MNLTPSQKKATEVIDKNLQIIACAGSGKTQVVSERIIKILKRGDVEPKNIVAFTYTEKAAAELKHRVLKIAKEELGSIQGMAELYIGTIHAWCMHYLQEHIFGYQKYSVLNDVRLKLFIDQRNRKIGMSDLKVLVKGKEPRELRRFSETGVFLDTLSVARECELQHGQQLPKDIQDVIGKYEGELDRHAYFDFTMILTRFLSELKNNTETRKLITSDVKYLIVDEYQDVNYIQEQIIEELYELGVKLCVVGDDDQTIYQWRGSSLENILNFSKKYQDVEQVTLDDNFRSSNGVIEVAHAVIKHISNNHRLSKTMNASGHQSYEEGDLQLESFETTEAENSYIIQQIKNLRGKSFKDKADSACRGLDYSDMSILLRKWKPATELAEALKTAGIPYVVTGVAQLFEQDEVEACVNIYRFIARDISAAELKASWLKVSASLDPKLLEKAINFLEGIIPDNNEWHELFNLQEIFINFREKAGITEDRITGKDNSQLSHAEVVFFNMGMFSQVIEDFEVIHFRDDQEDKLSNFLKFLAFSAKDYYPEGWLNKSLISPNAVTITTIHQAKGLEWPVVFLPRMNRNYFPSRSRGGLSAWHIINPQLIKNYEGLKGTEEDELRLLYVALTRSKKYLFVSRAPGSGKLDKKPSDFLNYLKESHYIFKDPGYKFDDRKISPLRDSRELSDIVLNFTLLEAFYNCPYSFKYYTLYGFKEPLSPRMGYGKSIHDTLMEIHRKAMEGNPPTKDELDSILSNHVHFPYAIPQVKDQMRVKASKAVDDYFSKYSEEFDKIEYAEKNIELDLGDGIIINGRMDLIKKRDLDGVDKTYIVDFKSEYKEDRHALGVKQLLLYALGYKELTGNTADFLQIYDFATSNENNIRLSNTDLDDAAAEIVNAADKIRNNDLHESCKKKTCPCRFQKQH</sequence>
<dbReference type="CDD" id="cd17932">
    <property type="entry name" value="DEXQc_UvrD"/>
    <property type="match status" value="1"/>
</dbReference>
<evidence type="ECO:0000256" key="5">
    <source>
        <dbReference type="ARBA" id="ARBA00022840"/>
    </source>
</evidence>
<dbReference type="PROSITE" id="PS51217">
    <property type="entry name" value="UVRD_HELICASE_CTER"/>
    <property type="match status" value="1"/>
</dbReference>
<dbReference type="EC" id="5.6.2.4" evidence="8"/>
<feature type="domain" description="UvrD-like helicase ATP-binding" evidence="11">
    <location>
        <begin position="1"/>
        <end position="290"/>
    </location>
</feature>
<proteinExistence type="inferred from homology"/>
<keyword evidence="3 10" id="KW-0378">Hydrolase</keyword>
<dbReference type="Pfam" id="PF12705">
    <property type="entry name" value="PDDEXK_1"/>
    <property type="match status" value="1"/>
</dbReference>
<evidence type="ECO:0000256" key="7">
    <source>
        <dbReference type="ARBA" id="ARBA00034617"/>
    </source>
</evidence>
<dbReference type="InterPro" id="IPR000212">
    <property type="entry name" value="DNA_helicase_UvrD/REP"/>
</dbReference>
<dbReference type="GO" id="GO:0000725">
    <property type="term" value="P:recombinational repair"/>
    <property type="evidence" value="ECO:0007669"/>
    <property type="project" value="TreeGrafter"/>
</dbReference>
<dbReference type="GO" id="GO:0043138">
    <property type="term" value="F:3'-5' DNA helicase activity"/>
    <property type="evidence" value="ECO:0007669"/>
    <property type="project" value="UniProtKB-EC"/>
</dbReference>
<dbReference type="AlphaFoldDB" id="A0A9X2ENA7"/>
<keyword evidence="6" id="KW-0413">Isomerase</keyword>
<evidence type="ECO:0000256" key="2">
    <source>
        <dbReference type="ARBA" id="ARBA00022741"/>
    </source>
</evidence>
<evidence type="ECO:0000313" key="13">
    <source>
        <dbReference type="EMBL" id="MCO1334871.1"/>
    </source>
</evidence>
<evidence type="ECO:0000256" key="8">
    <source>
        <dbReference type="ARBA" id="ARBA00034808"/>
    </source>
</evidence>
<dbReference type="PROSITE" id="PS51198">
    <property type="entry name" value="UVRD_HELICASE_ATP_BIND"/>
    <property type="match status" value="1"/>
</dbReference>
<keyword evidence="5 10" id="KW-0067">ATP-binding</keyword>
<dbReference type="Pfam" id="PF13361">
    <property type="entry name" value="UvrD_C"/>
    <property type="match status" value="2"/>
</dbReference>
<dbReference type="Pfam" id="PF00580">
    <property type="entry name" value="UvrD-helicase"/>
    <property type="match status" value="1"/>
</dbReference>
<dbReference type="InterPro" id="IPR013986">
    <property type="entry name" value="DExx_box_DNA_helicase_dom_sf"/>
</dbReference>
<dbReference type="Gene3D" id="1.10.10.160">
    <property type="match status" value="1"/>
</dbReference>
<evidence type="ECO:0000259" key="11">
    <source>
        <dbReference type="PROSITE" id="PS51198"/>
    </source>
</evidence>
<evidence type="ECO:0000256" key="1">
    <source>
        <dbReference type="ARBA" id="ARBA00009922"/>
    </source>
</evidence>
<dbReference type="Proteomes" id="UP001139028">
    <property type="component" value="Unassembled WGS sequence"/>
</dbReference>
<dbReference type="InterPro" id="IPR027417">
    <property type="entry name" value="P-loop_NTPase"/>
</dbReference>
<evidence type="ECO:0000256" key="9">
    <source>
        <dbReference type="ARBA" id="ARBA00048988"/>
    </source>
</evidence>
<dbReference type="Gene3D" id="3.40.50.300">
    <property type="entry name" value="P-loop containing nucleotide triphosphate hydrolases"/>
    <property type="match status" value="3"/>
</dbReference>
<evidence type="ECO:0000259" key="12">
    <source>
        <dbReference type="PROSITE" id="PS51217"/>
    </source>
</evidence>
<dbReference type="GO" id="GO:0005829">
    <property type="term" value="C:cytosol"/>
    <property type="evidence" value="ECO:0007669"/>
    <property type="project" value="TreeGrafter"/>
</dbReference>
<gene>
    <name evidence="13" type="ORF">MO867_11020</name>
</gene>
<protein>
    <recommendedName>
        <fullName evidence="8">DNA 3'-5' helicase</fullName>
        <ecNumber evidence="8">5.6.2.4</ecNumber>
    </recommendedName>
</protein>
<dbReference type="RefSeq" id="WP_252466561.1">
    <property type="nucleotide sequence ID" value="NZ_JALBWM010000040.1"/>
</dbReference>
<dbReference type="GO" id="GO:0016787">
    <property type="term" value="F:hydrolase activity"/>
    <property type="evidence" value="ECO:0007669"/>
    <property type="project" value="UniProtKB-UniRule"/>
</dbReference>
<dbReference type="EMBL" id="JALBWM010000040">
    <property type="protein sequence ID" value="MCO1334871.1"/>
    <property type="molecule type" value="Genomic_DNA"/>
</dbReference>
<keyword evidence="4 10" id="KW-0347">Helicase</keyword>
<reference evidence="13" key="1">
    <citation type="journal article" date="2022" name="Arch. Microbiol.">
        <title>Microbulbifer okhotskensis sp. nov., isolated from a deep bottom sediment of the Okhotsk Sea.</title>
        <authorList>
            <person name="Romanenko L."/>
            <person name="Kurilenko V."/>
            <person name="Otstavnykh N."/>
            <person name="Velansky P."/>
            <person name="Isaeva M."/>
            <person name="Mikhailov V."/>
        </authorList>
    </citation>
    <scope>NUCLEOTIDE SEQUENCE</scope>
    <source>
        <strain evidence="13">OS29</strain>
    </source>
</reference>
<evidence type="ECO:0000256" key="4">
    <source>
        <dbReference type="ARBA" id="ARBA00022806"/>
    </source>
</evidence>
<feature type="binding site" evidence="10">
    <location>
        <begin position="22"/>
        <end position="29"/>
    </location>
    <ligand>
        <name>ATP</name>
        <dbReference type="ChEBI" id="CHEBI:30616"/>
    </ligand>
</feature>
<evidence type="ECO:0000256" key="10">
    <source>
        <dbReference type="PROSITE-ProRule" id="PRU00560"/>
    </source>
</evidence>
<dbReference type="Gene3D" id="1.10.486.10">
    <property type="entry name" value="PCRA, domain 4"/>
    <property type="match status" value="1"/>
</dbReference>
<accession>A0A9X2ENA7</accession>
<dbReference type="PANTHER" id="PTHR11070">
    <property type="entry name" value="UVRD / RECB / PCRA DNA HELICASE FAMILY MEMBER"/>
    <property type="match status" value="1"/>
</dbReference>
<dbReference type="InterPro" id="IPR014017">
    <property type="entry name" value="DNA_helicase_UvrD-like_C"/>
</dbReference>